<protein>
    <submittedName>
        <fullName evidence="2">Uncharacterized protein</fullName>
    </submittedName>
</protein>
<name>A0A1D1UKD6_RAMVA</name>
<gene>
    <name evidence="2" type="primary">RvY_00858-1</name>
    <name evidence="2" type="synonym">RvY_00858.1</name>
    <name evidence="2" type="ORF">RvY_00858</name>
</gene>
<feature type="compositionally biased region" description="Basic and acidic residues" evidence="1">
    <location>
        <begin position="14"/>
        <end position="32"/>
    </location>
</feature>
<organism evidence="2 3">
    <name type="scientific">Ramazzottius varieornatus</name>
    <name type="common">Water bear</name>
    <name type="synonym">Tardigrade</name>
    <dbReference type="NCBI Taxonomy" id="947166"/>
    <lineage>
        <taxon>Eukaryota</taxon>
        <taxon>Metazoa</taxon>
        <taxon>Ecdysozoa</taxon>
        <taxon>Tardigrada</taxon>
        <taxon>Eutardigrada</taxon>
        <taxon>Parachela</taxon>
        <taxon>Hypsibioidea</taxon>
        <taxon>Ramazzottiidae</taxon>
        <taxon>Ramazzottius</taxon>
    </lineage>
</organism>
<sequence>MTAQRLKNVPFKTTNEKIRKNKKTEDNPRSDGRFSSVPRQSMKSEQLGRLVFEVQLKMNGSDNTRESDDGSSLDSDSYDPDNDVWKKLIPWFCLISTVTSIRRCFPFGGLLYYSISNFLS</sequence>
<comment type="caution">
    <text evidence="2">The sequence shown here is derived from an EMBL/GenBank/DDBJ whole genome shotgun (WGS) entry which is preliminary data.</text>
</comment>
<accession>A0A1D1UKD6</accession>
<dbReference type="AlphaFoldDB" id="A0A1D1UKD6"/>
<proteinExistence type="predicted"/>
<feature type="region of interest" description="Disordered" evidence="1">
    <location>
        <begin position="1"/>
        <end position="47"/>
    </location>
</feature>
<evidence type="ECO:0000313" key="3">
    <source>
        <dbReference type="Proteomes" id="UP000186922"/>
    </source>
</evidence>
<keyword evidence="3" id="KW-1185">Reference proteome</keyword>
<dbReference type="EMBL" id="BDGG01000001">
    <property type="protein sequence ID" value="GAU88102.1"/>
    <property type="molecule type" value="Genomic_DNA"/>
</dbReference>
<feature type="region of interest" description="Disordered" evidence="1">
    <location>
        <begin position="59"/>
        <end position="78"/>
    </location>
</feature>
<evidence type="ECO:0000256" key="1">
    <source>
        <dbReference type="SAM" id="MobiDB-lite"/>
    </source>
</evidence>
<dbReference type="Proteomes" id="UP000186922">
    <property type="component" value="Unassembled WGS sequence"/>
</dbReference>
<evidence type="ECO:0000313" key="2">
    <source>
        <dbReference type="EMBL" id="GAU88102.1"/>
    </source>
</evidence>
<reference evidence="2 3" key="1">
    <citation type="journal article" date="2016" name="Nat. Commun.">
        <title>Extremotolerant tardigrade genome and improved radiotolerance of human cultured cells by tardigrade-unique protein.</title>
        <authorList>
            <person name="Hashimoto T."/>
            <person name="Horikawa D.D."/>
            <person name="Saito Y."/>
            <person name="Kuwahara H."/>
            <person name="Kozuka-Hata H."/>
            <person name="Shin-I T."/>
            <person name="Minakuchi Y."/>
            <person name="Ohishi K."/>
            <person name="Motoyama A."/>
            <person name="Aizu T."/>
            <person name="Enomoto A."/>
            <person name="Kondo K."/>
            <person name="Tanaka S."/>
            <person name="Hara Y."/>
            <person name="Koshikawa S."/>
            <person name="Sagara H."/>
            <person name="Miura T."/>
            <person name="Yokobori S."/>
            <person name="Miyagawa K."/>
            <person name="Suzuki Y."/>
            <person name="Kubo T."/>
            <person name="Oyama M."/>
            <person name="Kohara Y."/>
            <person name="Fujiyama A."/>
            <person name="Arakawa K."/>
            <person name="Katayama T."/>
            <person name="Toyoda A."/>
            <person name="Kunieda T."/>
        </authorList>
    </citation>
    <scope>NUCLEOTIDE SEQUENCE [LARGE SCALE GENOMIC DNA]</scope>
    <source>
        <strain evidence="2 3">YOKOZUNA-1</strain>
    </source>
</reference>